<dbReference type="AlphaFoldDB" id="A0A2A2HT64"/>
<organism evidence="1 2">
    <name type="scientific">Methanosarcina spelaei</name>
    <dbReference type="NCBI Taxonomy" id="1036679"/>
    <lineage>
        <taxon>Archaea</taxon>
        <taxon>Methanobacteriati</taxon>
        <taxon>Methanobacteriota</taxon>
        <taxon>Stenosarchaea group</taxon>
        <taxon>Methanomicrobia</taxon>
        <taxon>Methanosarcinales</taxon>
        <taxon>Methanosarcinaceae</taxon>
        <taxon>Methanosarcina</taxon>
    </lineage>
</organism>
<evidence type="ECO:0000313" key="1">
    <source>
        <dbReference type="EMBL" id="PAV12691.1"/>
    </source>
</evidence>
<protein>
    <submittedName>
        <fullName evidence="1">Uncharacterized protein</fullName>
    </submittedName>
</protein>
<dbReference type="Proteomes" id="UP000218164">
    <property type="component" value="Unassembled WGS sequence"/>
</dbReference>
<proteinExistence type="predicted"/>
<name>A0A2A2HT64_9EURY</name>
<dbReference type="EMBL" id="LMVP01000201">
    <property type="protein sequence ID" value="PAV12691.1"/>
    <property type="molecule type" value="Genomic_DNA"/>
</dbReference>
<reference evidence="1 2" key="1">
    <citation type="journal article" date="2017" name="BMC Genomics">
        <title>Genomic analysis of methanogenic archaea reveals a shift towards energy conservation.</title>
        <authorList>
            <person name="Gilmore S.P."/>
            <person name="Henske J.K."/>
            <person name="Sexton J.A."/>
            <person name="Solomon K.V."/>
            <person name="Seppala S."/>
            <person name="Yoo J.I."/>
            <person name="Huyett L.M."/>
            <person name="Pressman A."/>
            <person name="Cogan J.Z."/>
            <person name="Kivenson V."/>
            <person name="Peng X."/>
            <person name="Tan Y."/>
            <person name="Valentine D.L."/>
            <person name="O'Malley M.A."/>
        </authorList>
    </citation>
    <scope>NUCLEOTIDE SEQUENCE [LARGE SCALE GENOMIC DNA]</scope>
    <source>
        <strain evidence="1 2">MC-15</strain>
    </source>
</reference>
<sequence>MKLNSKVKRISGLSMIMLVIGMILVTPAMACPAGADCSQTGTLADCPKCTGIGNLSNISSLDLTIVDKNLKKALESEDVEKLIKRLASKG</sequence>
<evidence type="ECO:0000313" key="2">
    <source>
        <dbReference type="Proteomes" id="UP000218164"/>
    </source>
</evidence>
<gene>
    <name evidence="1" type="ORF">ASJ81_05660</name>
</gene>
<comment type="caution">
    <text evidence="1">The sequence shown here is derived from an EMBL/GenBank/DDBJ whole genome shotgun (WGS) entry which is preliminary data.</text>
</comment>
<accession>A0A2A2HT64</accession>
<keyword evidence="2" id="KW-1185">Reference proteome</keyword>